<name>A0ABQ1NU85_9MICC</name>
<reference evidence="2" key="1">
    <citation type="journal article" date="2019" name="Int. J. Syst. Evol. Microbiol.">
        <title>The Global Catalogue of Microorganisms (GCM) 10K type strain sequencing project: providing services to taxonomists for standard genome sequencing and annotation.</title>
        <authorList>
            <consortium name="The Broad Institute Genomics Platform"/>
            <consortium name="The Broad Institute Genome Sequencing Center for Infectious Disease"/>
            <person name="Wu L."/>
            <person name="Ma J."/>
        </authorList>
    </citation>
    <scope>NUCLEOTIDE SEQUENCE [LARGE SCALE GENOMIC DNA]</scope>
    <source>
        <strain evidence="2">CGMCC 1.15480</strain>
    </source>
</reference>
<sequence length="74" mass="8470">MSVEQPRPWPADHHRWQSRRIALHRFRARDTVGAGELVKDLTSALGIAPCPACERRAARLDRLRLPRIGRRPAP</sequence>
<accession>A0ABQ1NU85</accession>
<dbReference type="EMBL" id="BMJI01000003">
    <property type="protein sequence ID" value="GGC84140.1"/>
    <property type="molecule type" value="Genomic_DNA"/>
</dbReference>
<gene>
    <name evidence="1" type="ORF">GCM10011512_08690</name>
</gene>
<dbReference type="RefSeq" id="WP_188666745.1">
    <property type="nucleotide sequence ID" value="NZ_BMJI01000003.1"/>
</dbReference>
<dbReference type="Proteomes" id="UP000597761">
    <property type="component" value="Unassembled WGS sequence"/>
</dbReference>
<protein>
    <submittedName>
        <fullName evidence="1">Uncharacterized protein</fullName>
    </submittedName>
</protein>
<proteinExistence type="predicted"/>
<comment type="caution">
    <text evidence="1">The sequence shown here is derived from an EMBL/GenBank/DDBJ whole genome shotgun (WGS) entry which is preliminary data.</text>
</comment>
<evidence type="ECO:0000313" key="1">
    <source>
        <dbReference type="EMBL" id="GGC84140.1"/>
    </source>
</evidence>
<evidence type="ECO:0000313" key="2">
    <source>
        <dbReference type="Proteomes" id="UP000597761"/>
    </source>
</evidence>
<organism evidence="1 2">
    <name type="scientific">Tersicoccus solisilvae</name>
    <dbReference type="NCBI Taxonomy" id="1882339"/>
    <lineage>
        <taxon>Bacteria</taxon>
        <taxon>Bacillati</taxon>
        <taxon>Actinomycetota</taxon>
        <taxon>Actinomycetes</taxon>
        <taxon>Micrococcales</taxon>
        <taxon>Micrococcaceae</taxon>
        <taxon>Tersicoccus</taxon>
    </lineage>
</organism>
<keyword evidence="2" id="KW-1185">Reference proteome</keyword>